<sequence length="612" mass="72550">MSKLENKIEAQHRCLFDVLNAQKYTVDYFQREYSWEQKHIEQLVTDLTTSFLNEYTQGDSRSDGNNYNNYYLGPFVVSIKEGGKRSIIDGQQRLTSLTLLLIYLNNLQKELAIEEKIEPMIFSEHRGDKSFNITVDERITCLNNLFTTGMYTIQDNDDASVCNMAQRYQNIVEIFPDELKNESFSFFIDWLKYNVIMVEIIAYSDENAYTIFETMNDRGLNLTPSDMLKGFLLSHYKNTDKRKKADDLWRKSMLRLHEYEKDEDLRFFQALLRARYARTIRQGQVGAQNEDFEKIGTRFHSWVRDNLAIMNLNNKDHTTFERFIEQEFQFYLRAYLEILAAECTFTPALQHVYYIDCWGIAPTLSYPLMLAPLQLDDSSDVVRQKIDLVARYIEQFTVLRTLNNRRFAASSIRYTMYTLVKEIRGKSLSELRFILSQKAKEIPEKFENFHNVGLYNNRNFIKFLLSRITAYIDNLAGINTTLETYCFPEQGKPFEIEHIWAKQFTQHQDEFAQEYEFENYRNKLGDLILLPKGTNQSYSDMTFEKKMPHYLKENLLAKSLCEKTYENNPNFTKLVTEHHLPFKPHDQFKKADIDARQKLYQTICERIWNSQF</sequence>
<organism evidence="3 4">
    <name type="scientific">Gilliamella apicola</name>
    <dbReference type="NCBI Taxonomy" id="1196095"/>
    <lineage>
        <taxon>Bacteria</taxon>
        <taxon>Pseudomonadati</taxon>
        <taxon>Pseudomonadota</taxon>
        <taxon>Gammaproteobacteria</taxon>
        <taxon>Orbales</taxon>
        <taxon>Orbaceae</taxon>
        <taxon>Gilliamella</taxon>
    </lineage>
</organism>
<dbReference type="EMBL" id="VMHM01000013">
    <property type="protein sequence ID" value="TSJ98067.1"/>
    <property type="molecule type" value="Genomic_DNA"/>
</dbReference>
<dbReference type="PANTHER" id="PTHR35149:SF2">
    <property type="entry name" value="DUF262 DOMAIN-CONTAINING PROTEIN"/>
    <property type="match status" value="1"/>
</dbReference>
<dbReference type="AlphaFoldDB" id="A0A1B9JJI2"/>
<dbReference type="RefSeq" id="WP_065738051.1">
    <property type="nucleotide sequence ID" value="NZ_CAMLAP010000093.1"/>
</dbReference>
<protein>
    <submittedName>
        <fullName evidence="3">DUF262 domain-containing protein</fullName>
    </submittedName>
</protein>
<dbReference type="InterPro" id="IPR004919">
    <property type="entry name" value="GmrSD_N"/>
</dbReference>
<evidence type="ECO:0000313" key="4">
    <source>
        <dbReference type="Proteomes" id="UP000319483"/>
    </source>
</evidence>
<name>A0A1B9JJI2_9GAMM</name>
<dbReference type="Pfam" id="PF03235">
    <property type="entry name" value="GmrSD_N"/>
    <property type="match status" value="1"/>
</dbReference>
<gene>
    <name evidence="3" type="ORF">FPQ15_10375</name>
</gene>
<dbReference type="Proteomes" id="UP000319483">
    <property type="component" value="Unassembled WGS sequence"/>
</dbReference>
<reference evidence="3 4" key="1">
    <citation type="submission" date="2019-07" db="EMBL/GenBank/DDBJ databases">
        <title>Gilliamella genomes.</title>
        <authorList>
            <person name="Zheng H."/>
        </authorList>
    </citation>
    <scope>NUCLEOTIDE SEQUENCE [LARGE SCALE GENOMIC DNA]</scope>
    <source>
        <strain evidence="3 4">W8127</strain>
    </source>
</reference>
<proteinExistence type="predicted"/>
<comment type="caution">
    <text evidence="3">The sequence shown here is derived from an EMBL/GenBank/DDBJ whole genome shotgun (WGS) entry which is preliminary data.</text>
</comment>
<dbReference type="OrthoDB" id="9798761at2"/>
<evidence type="ECO:0000313" key="3">
    <source>
        <dbReference type="EMBL" id="TSJ98067.1"/>
    </source>
</evidence>
<dbReference type="PANTHER" id="PTHR35149">
    <property type="entry name" value="SLL5132 PROTEIN"/>
    <property type="match status" value="1"/>
</dbReference>
<accession>A0A1B9JJI2</accession>
<evidence type="ECO:0000259" key="2">
    <source>
        <dbReference type="Pfam" id="PF07510"/>
    </source>
</evidence>
<feature type="domain" description="GmrSD restriction endonucleases C-terminal" evidence="2">
    <location>
        <begin position="446"/>
        <end position="598"/>
    </location>
</feature>
<dbReference type="Pfam" id="PF07510">
    <property type="entry name" value="GmrSD_C"/>
    <property type="match status" value="1"/>
</dbReference>
<feature type="domain" description="GmrSD restriction endonucleases N-terminal" evidence="1">
    <location>
        <begin position="17"/>
        <end position="232"/>
    </location>
</feature>
<evidence type="ECO:0000259" key="1">
    <source>
        <dbReference type="Pfam" id="PF03235"/>
    </source>
</evidence>
<dbReference type="InterPro" id="IPR011089">
    <property type="entry name" value="GmrSD_C"/>
</dbReference>